<comment type="caution">
    <text evidence="1">The sequence shown here is derived from an EMBL/GenBank/DDBJ whole genome shotgun (WGS) entry which is preliminary data.</text>
</comment>
<organism evidence="1 2">
    <name type="scientific">Jimgerdemannia flammicorona</name>
    <dbReference type="NCBI Taxonomy" id="994334"/>
    <lineage>
        <taxon>Eukaryota</taxon>
        <taxon>Fungi</taxon>
        <taxon>Fungi incertae sedis</taxon>
        <taxon>Mucoromycota</taxon>
        <taxon>Mucoromycotina</taxon>
        <taxon>Endogonomycetes</taxon>
        <taxon>Endogonales</taxon>
        <taxon>Endogonaceae</taxon>
        <taxon>Jimgerdemannia</taxon>
    </lineage>
</organism>
<name>A0A433D576_9FUNG</name>
<dbReference type="PANTHER" id="PTHR33741">
    <property type="entry name" value="TRANSMEMBRANE PROTEIN DDB_G0269096-RELATED"/>
    <property type="match status" value="1"/>
</dbReference>
<dbReference type="Pfam" id="PF04982">
    <property type="entry name" value="TM_HPP"/>
    <property type="match status" value="1"/>
</dbReference>
<dbReference type="PANTHER" id="PTHR33741:SF5">
    <property type="entry name" value="TRANSMEMBRANE PROTEIN DDB_G0269096-RELATED"/>
    <property type="match status" value="1"/>
</dbReference>
<evidence type="ECO:0000313" key="1">
    <source>
        <dbReference type="EMBL" id="RUP45943.1"/>
    </source>
</evidence>
<gene>
    <name evidence="1" type="ORF">BC936DRAFT_147534</name>
</gene>
<dbReference type="Proteomes" id="UP000268093">
    <property type="component" value="Unassembled WGS sequence"/>
</dbReference>
<accession>A0A433D576</accession>
<dbReference type="EMBL" id="RBNI01006549">
    <property type="protein sequence ID" value="RUP45943.1"/>
    <property type="molecule type" value="Genomic_DNA"/>
</dbReference>
<keyword evidence="2" id="KW-1185">Reference proteome</keyword>
<reference evidence="1 2" key="1">
    <citation type="journal article" date="2018" name="New Phytol.">
        <title>Phylogenomics of Endogonaceae and evolution of mycorrhizas within Mucoromycota.</title>
        <authorList>
            <person name="Chang Y."/>
            <person name="Desiro A."/>
            <person name="Na H."/>
            <person name="Sandor L."/>
            <person name="Lipzen A."/>
            <person name="Clum A."/>
            <person name="Barry K."/>
            <person name="Grigoriev I.V."/>
            <person name="Martin F.M."/>
            <person name="Stajich J.E."/>
            <person name="Smith M.E."/>
            <person name="Bonito G."/>
            <person name="Spatafora J.W."/>
        </authorList>
    </citation>
    <scope>NUCLEOTIDE SEQUENCE [LARGE SCALE GENOMIC DNA]</scope>
    <source>
        <strain evidence="1 2">GMNB39</strain>
    </source>
</reference>
<proteinExistence type="predicted"/>
<protein>
    <submittedName>
        <fullName evidence="1">HPP family-domain-containing protein</fullName>
    </submittedName>
</protein>
<dbReference type="InterPro" id="IPR007065">
    <property type="entry name" value="HPP"/>
</dbReference>
<dbReference type="OrthoDB" id="2016548at2759"/>
<evidence type="ECO:0000313" key="2">
    <source>
        <dbReference type="Proteomes" id="UP000268093"/>
    </source>
</evidence>
<dbReference type="InterPro" id="IPR058581">
    <property type="entry name" value="TM_HPP"/>
</dbReference>
<sequence length="259" mass="29255">MAIQWTLTRMTIVFGPVFGHLIAAVVGVTVNVIFMALPDYNTIRWLACPFAVSITIFFMQLTNTLHPPAGATALIAVCNSAVFRLGYIYVAYILIAISILLLVALLLNNILRRYPLWWLRPKTRPNGDMDLELGRGEDHVVCQCQTCKEARRYSQRSRQPSIAEFAGSDARYTGEKPRTSSQFTEKYPVPPSPRVSVYSSRSFDTEYPDERMLDHALEVEEVPLDAMRHSLEQLDGEGVHVVEINRPEPSYAPESSLHR</sequence>